<dbReference type="GO" id="GO:0043130">
    <property type="term" value="F:ubiquitin binding"/>
    <property type="evidence" value="ECO:0007669"/>
    <property type="project" value="InterPro"/>
</dbReference>
<evidence type="ECO:0000313" key="2">
    <source>
        <dbReference type="Ensembl" id="ENSOANP00000048992.1"/>
    </source>
</evidence>
<dbReference type="GO" id="GO:0005802">
    <property type="term" value="C:trans-Golgi network"/>
    <property type="evidence" value="ECO:0007669"/>
    <property type="project" value="InterPro"/>
</dbReference>
<name>A0A6I8P568_ORNAN</name>
<dbReference type="InterPro" id="IPR027422">
    <property type="entry name" value="GGA1-3"/>
</dbReference>
<dbReference type="GO" id="GO:0035091">
    <property type="term" value="F:phosphatidylinositol binding"/>
    <property type="evidence" value="ECO:0007669"/>
    <property type="project" value="InterPro"/>
</dbReference>
<dbReference type="Ensembl" id="ENSOANT00000062403.1">
    <property type="protein sequence ID" value="ENSOANP00000048992.1"/>
    <property type="gene ID" value="ENSOANG00000045951.1"/>
</dbReference>
<dbReference type="Proteomes" id="UP000002279">
    <property type="component" value="Unplaced"/>
</dbReference>
<proteinExistence type="predicted"/>
<keyword evidence="3" id="KW-1185">Reference proteome</keyword>
<dbReference type="OMA" id="PPESWIP"/>
<evidence type="ECO:0000313" key="3">
    <source>
        <dbReference type="Proteomes" id="UP000002279"/>
    </source>
</evidence>
<reference evidence="2" key="1">
    <citation type="submission" date="2025-08" db="UniProtKB">
        <authorList>
            <consortium name="Ensembl"/>
        </authorList>
    </citation>
    <scope>IDENTIFICATION</scope>
    <source>
        <strain evidence="2">Glennie</strain>
    </source>
</reference>
<reference evidence="2" key="2">
    <citation type="submission" date="2025-09" db="UniProtKB">
        <authorList>
            <consortium name="Ensembl"/>
        </authorList>
    </citation>
    <scope>IDENTIFICATION</scope>
    <source>
        <strain evidence="2">Glennie</strain>
    </source>
</reference>
<dbReference type="SMART" id="SM00288">
    <property type="entry name" value="VHS"/>
    <property type="match status" value="1"/>
</dbReference>
<dbReference type="GeneTree" id="ENSGT00940000157333"/>
<accession>A0A6I8P568</accession>
<feature type="domain" description="VHS" evidence="1">
    <location>
        <begin position="18"/>
        <end position="102"/>
    </location>
</feature>
<dbReference type="GO" id="GO:0006886">
    <property type="term" value="P:intracellular protein transport"/>
    <property type="evidence" value="ECO:0007669"/>
    <property type="project" value="InterPro"/>
</dbReference>
<dbReference type="PROSITE" id="PS50179">
    <property type="entry name" value="VHS"/>
    <property type="match status" value="1"/>
</dbReference>
<dbReference type="Gene3D" id="1.25.40.90">
    <property type="match status" value="1"/>
</dbReference>
<dbReference type="InterPro" id="IPR002014">
    <property type="entry name" value="VHS_dom"/>
</dbReference>
<dbReference type="GO" id="GO:0031267">
    <property type="term" value="F:small GTPase binding"/>
    <property type="evidence" value="ECO:0007669"/>
    <property type="project" value="InterPro"/>
</dbReference>
<dbReference type="PANTHER" id="PTHR45905:SF3">
    <property type="entry name" value="ADP-RIBOSYLATION FACTOR-BINDING PROTEIN GGA3"/>
    <property type="match status" value="1"/>
</dbReference>
<dbReference type="InterPro" id="IPR008942">
    <property type="entry name" value="ENTH_VHS"/>
</dbReference>
<protein>
    <recommendedName>
        <fullName evidence="1">VHS domain-containing protein</fullName>
    </recommendedName>
</protein>
<dbReference type="InParanoid" id="A0A6I8P568"/>
<sequence>RAEHRSFPPESWIPLLPATNPSNRQEDWEYVIGFCDQINKELEGPQIAVRLLAHKIQSPQEWEAVQALTVLEAGMKNCGRRFHSEVGKFRFLNELIKVVSPKVSPGWGGDPPPRGALGRPGRVSLLCGCRLSP</sequence>
<dbReference type="PANTHER" id="PTHR45905">
    <property type="entry name" value="GOLGI-LOCALIZED, GAMMA-ADAPTIN EAR CONTAINING, ARF BINDING PROTEIN"/>
    <property type="match status" value="1"/>
</dbReference>
<dbReference type="Pfam" id="PF00790">
    <property type="entry name" value="VHS"/>
    <property type="match status" value="1"/>
</dbReference>
<evidence type="ECO:0000259" key="1">
    <source>
        <dbReference type="PROSITE" id="PS50179"/>
    </source>
</evidence>
<dbReference type="SUPFAM" id="SSF48464">
    <property type="entry name" value="ENTH/VHS domain"/>
    <property type="match status" value="1"/>
</dbReference>
<dbReference type="Bgee" id="ENSOANG00000045951">
    <property type="expression patterns" value="Expressed in brain and 8 other cell types or tissues"/>
</dbReference>
<dbReference type="AlphaFoldDB" id="A0A6I8P568"/>
<organism evidence="2 3">
    <name type="scientific">Ornithorhynchus anatinus</name>
    <name type="common">Duckbill platypus</name>
    <dbReference type="NCBI Taxonomy" id="9258"/>
    <lineage>
        <taxon>Eukaryota</taxon>
        <taxon>Metazoa</taxon>
        <taxon>Chordata</taxon>
        <taxon>Craniata</taxon>
        <taxon>Vertebrata</taxon>
        <taxon>Euteleostomi</taxon>
        <taxon>Mammalia</taxon>
        <taxon>Monotremata</taxon>
        <taxon>Ornithorhynchidae</taxon>
        <taxon>Ornithorhynchus</taxon>
    </lineage>
</organism>